<dbReference type="InterPro" id="IPR000821">
    <property type="entry name" value="Ala_racemase"/>
</dbReference>
<evidence type="ECO:0000259" key="8">
    <source>
        <dbReference type="SMART" id="SM01005"/>
    </source>
</evidence>
<dbReference type="PANTHER" id="PTHR30511:SF0">
    <property type="entry name" value="ALANINE RACEMASE, CATABOLIC-RELATED"/>
    <property type="match status" value="1"/>
</dbReference>
<keyword evidence="4 5" id="KW-0413">Isomerase</keyword>
<feature type="domain" description="Alanine racemase C-terminal" evidence="8">
    <location>
        <begin position="230"/>
        <end position="356"/>
    </location>
</feature>
<evidence type="ECO:0000313" key="10">
    <source>
        <dbReference type="Proteomes" id="UP000064007"/>
    </source>
</evidence>
<name>A0A0D6EWI2_9PROT</name>
<dbReference type="HAMAP" id="MF_01201">
    <property type="entry name" value="Ala_racemase"/>
    <property type="match status" value="1"/>
</dbReference>
<evidence type="ECO:0000256" key="1">
    <source>
        <dbReference type="ARBA" id="ARBA00000316"/>
    </source>
</evidence>
<keyword evidence="3 5" id="KW-0663">Pyridoxal phosphate</keyword>
<dbReference type="CDD" id="cd06827">
    <property type="entry name" value="PLPDE_III_AR_proteobact"/>
    <property type="match status" value="1"/>
</dbReference>
<dbReference type="InterPro" id="IPR020622">
    <property type="entry name" value="Ala_racemase_pyridoxalP-BS"/>
</dbReference>
<evidence type="ECO:0000313" key="9">
    <source>
        <dbReference type="EMBL" id="CEZ19638.1"/>
    </source>
</evidence>
<keyword evidence="10" id="KW-1185">Reference proteome</keyword>
<proteinExistence type="inferred from homology"/>
<dbReference type="Gene3D" id="3.20.20.10">
    <property type="entry name" value="Alanine racemase"/>
    <property type="match status" value="1"/>
</dbReference>
<protein>
    <recommendedName>
        <fullName evidence="5">Alanine racemase</fullName>
        <ecNumber evidence="5">5.1.1.1</ecNumber>
    </recommendedName>
</protein>
<accession>A0A0D6EWI2</accession>
<dbReference type="PROSITE" id="PS00395">
    <property type="entry name" value="ALANINE_RACEMASE"/>
    <property type="match status" value="1"/>
</dbReference>
<dbReference type="SUPFAM" id="SSF50621">
    <property type="entry name" value="Alanine racemase C-terminal domain-like"/>
    <property type="match status" value="1"/>
</dbReference>
<comment type="function">
    <text evidence="5">Catalyzes the interconversion of L-alanine and D-alanine. May also act on other amino acids.</text>
</comment>
<dbReference type="InterPro" id="IPR029066">
    <property type="entry name" value="PLP-binding_barrel"/>
</dbReference>
<organism evidence="9 10">
    <name type="scientific">Candidatus Methylopumilus planktonicus</name>
    <dbReference type="NCBI Taxonomy" id="1581557"/>
    <lineage>
        <taxon>Bacteria</taxon>
        <taxon>Pseudomonadati</taxon>
        <taxon>Pseudomonadota</taxon>
        <taxon>Betaproteobacteria</taxon>
        <taxon>Nitrosomonadales</taxon>
        <taxon>Methylophilaceae</taxon>
        <taxon>Candidatus Methylopumilus</taxon>
    </lineage>
</organism>
<dbReference type="HOGENOM" id="CLU_028393_1_0_4"/>
<comment type="similarity">
    <text evidence="5">Belongs to the alanine racemase family.</text>
</comment>
<dbReference type="KEGG" id="mbat:BN1208_0752"/>
<dbReference type="OrthoDB" id="9813814at2"/>
<comment type="pathway">
    <text evidence="5">Amino-acid biosynthesis; D-alanine biosynthesis; D-alanine from L-alanine: step 1/1.</text>
</comment>
<sequence>MRPLKVIVDQTSLRHNLAIVKQLAPKSKIMSVVKANGYGHGLINVAQGLSESDGFAVLALNEAIDLREHGFEQDILLLEGAFESYEISIAAKMRFNLVVHNLHQLQMIEKLKLNHPIDIHFKINTGMNRLGFNPNEAKEILKTLQNKSHFKSITLMTHFATADEPKGIDWQLTVFNDIAQHFNFSHSVANSASIVNFKKTHLDWVRPGIMLYGASPIMGQKSSALNIKPVMQLKSKIIAIQNLSKDDSVGYGETFKANNNMRIGVVACGYADGYPRHAPNGTPVYVEGKKTSTVGRVSMDMLYIDVTNIPQASISSDVELWGEHIPVDDVAEKAGTVGYELLCAISASKRVPIEIIHG</sequence>
<dbReference type="NCBIfam" id="TIGR00492">
    <property type="entry name" value="alr"/>
    <property type="match status" value="1"/>
</dbReference>
<feature type="active site" description="Proton acceptor; specific for D-alanine" evidence="5">
    <location>
        <position position="34"/>
    </location>
</feature>
<dbReference type="FunFam" id="3.20.20.10:FF:000002">
    <property type="entry name" value="Alanine racemase"/>
    <property type="match status" value="1"/>
</dbReference>
<feature type="binding site" evidence="5 7">
    <location>
        <position position="129"/>
    </location>
    <ligand>
        <name>substrate</name>
    </ligand>
</feature>
<evidence type="ECO:0000256" key="5">
    <source>
        <dbReference type="HAMAP-Rule" id="MF_01201"/>
    </source>
</evidence>
<dbReference type="Pfam" id="PF01168">
    <property type="entry name" value="Ala_racemase_N"/>
    <property type="match status" value="1"/>
</dbReference>
<dbReference type="AlphaFoldDB" id="A0A0D6EWI2"/>
<comment type="catalytic activity">
    <reaction evidence="1 5">
        <text>L-alanine = D-alanine</text>
        <dbReference type="Rhea" id="RHEA:20249"/>
        <dbReference type="ChEBI" id="CHEBI:57416"/>
        <dbReference type="ChEBI" id="CHEBI:57972"/>
        <dbReference type="EC" id="5.1.1.1"/>
    </reaction>
</comment>
<evidence type="ECO:0000256" key="4">
    <source>
        <dbReference type="ARBA" id="ARBA00023235"/>
    </source>
</evidence>
<dbReference type="GO" id="GO:0005829">
    <property type="term" value="C:cytosol"/>
    <property type="evidence" value="ECO:0007669"/>
    <property type="project" value="TreeGrafter"/>
</dbReference>
<evidence type="ECO:0000256" key="3">
    <source>
        <dbReference type="ARBA" id="ARBA00022898"/>
    </source>
</evidence>
<dbReference type="SUPFAM" id="SSF51419">
    <property type="entry name" value="PLP-binding barrel"/>
    <property type="match status" value="1"/>
</dbReference>
<feature type="active site" description="Proton acceptor; specific for L-alanine" evidence="5">
    <location>
        <position position="251"/>
    </location>
</feature>
<dbReference type="PRINTS" id="PR00992">
    <property type="entry name" value="ALARACEMASE"/>
</dbReference>
<gene>
    <name evidence="9" type="primary">alr</name>
    <name evidence="9" type="ORF">BN1208_0752</name>
</gene>
<dbReference type="Gene3D" id="2.40.37.10">
    <property type="entry name" value="Lyase, Ornithine Decarboxylase, Chain A, domain 1"/>
    <property type="match status" value="1"/>
</dbReference>
<dbReference type="InterPro" id="IPR011079">
    <property type="entry name" value="Ala_racemase_C"/>
</dbReference>
<dbReference type="EC" id="5.1.1.1" evidence="5"/>
<comment type="cofactor">
    <cofactor evidence="2 5 6">
        <name>pyridoxal 5'-phosphate</name>
        <dbReference type="ChEBI" id="CHEBI:597326"/>
    </cofactor>
</comment>
<dbReference type="STRING" id="1581557.BN1208_0752"/>
<evidence type="ECO:0000256" key="7">
    <source>
        <dbReference type="PIRSR" id="PIRSR600821-52"/>
    </source>
</evidence>
<dbReference type="EMBL" id="LN827929">
    <property type="protein sequence ID" value="CEZ19638.1"/>
    <property type="molecule type" value="Genomic_DNA"/>
</dbReference>
<evidence type="ECO:0000256" key="2">
    <source>
        <dbReference type="ARBA" id="ARBA00001933"/>
    </source>
</evidence>
<dbReference type="GO" id="GO:0008784">
    <property type="term" value="F:alanine racemase activity"/>
    <property type="evidence" value="ECO:0007669"/>
    <property type="project" value="UniProtKB-UniRule"/>
</dbReference>
<dbReference type="RefSeq" id="WP_046488008.1">
    <property type="nucleotide sequence ID" value="NZ_LN827929.1"/>
</dbReference>
<dbReference type="UniPathway" id="UPA00042">
    <property type="reaction ID" value="UER00497"/>
</dbReference>
<evidence type="ECO:0000256" key="6">
    <source>
        <dbReference type="PIRSR" id="PIRSR600821-50"/>
    </source>
</evidence>
<dbReference type="GO" id="GO:0030632">
    <property type="term" value="P:D-alanine biosynthetic process"/>
    <property type="evidence" value="ECO:0007669"/>
    <property type="project" value="UniProtKB-UniRule"/>
</dbReference>
<dbReference type="PANTHER" id="PTHR30511">
    <property type="entry name" value="ALANINE RACEMASE"/>
    <property type="match status" value="1"/>
</dbReference>
<dbReference type="InterPro" id="IPR001608">
    <property type="entry name" value="Ala_racemase_N"/>
</dbReference>
<dbReference type="InterPro" id="IPR009006">
    <property type="entry name" value="Ala_racemase/Decarboxylase_C"/>
</dbReference>
<reference evidence="10" key="1">
    <citation type="submission" date="2014-12" db="EMBL/GenBank/DDBJ databases">
        <authorList>
            <person name="Salcher M.M."/>
        </authorList>
    </citation>
    <scope>NUCLEOTIDE SEQUENCE [LARGE SCALE GENOMIC DNA]</scope>
    <source>
        <strain evidence="10">MMS-10A-171</strain>
    </source>
</reference>
<dbReference type="GO" id="GO:0030170">
    <property type="term" value="F:pyridoxal phosphate binding"/>
    <property type="evidence" value="ECO:0007669"/>
    <property type="project" value="UniProtKB-UniRule"/>
</dbReference>
<feature type="binding site" evidence="5 7">
    <location>
        <position position="299"/>
    </location>
    <ligand>
        <name>substrate</name>
    </ligand>
</feature>
<feature type="modified residue" description="N6-(pyridoxal phosphate)lysine" evidence="5 6">
    <location>
        <position position="34"/>
    </location>
</feature>
<dbReference type="SMART" id="SM01005">
    <property type="entry name" value="Ala_racemase_C"/>
    <property type="match status" value="1"/>
</dbReference>
<dbReference type="Proteomes" id="UP000064007">
    <property type="component" value="Chromosome 1"/>
</dbReference>
<dbReference type="Pfam" id="PF00842">
    <property type="entry name" value="Ala_racemase_C"/>
    <property type="match status" value="1"/>
</dbReference>